<keyword evidence="3" id="KW-1185">Reference proteome</keyword>
<feature type="region of interest" description="Disordered" evidence="1">
    <location>
        <begin position="89"/>
        <end position="115"/>
    </location>
</feature>
<dbReference type="OrthoDB" id="10510917at2759"/>
<dbReference type="AlphaFoldDB" id="A0A3L6TAU7"/>
<evidence type="ECO:0000313" key="2">
    <source>
        <dbReference type="EMBL" id="RLN34280.1"/>
    </source>
</evidence>
<evidence type="ECO:0000313" key="3">
    <source>
        <dbReference type="Proteomes" id="UP000275267"/>
    </source>
</evidence>
<dbReference type="EMBL" id="PQIB02000002">
    <property type="protein sequence ID" value="RLN34280.1"/>
    <property type="molecule type" value="Genomic_DNA"/>
</dbReference>
<name>A0A3L6TAU7_PANMI</name>
<reference evidence="3" key="1">
    <citation type="journal article" date="2019" name="Nat. Commun.">
        <title>The genome of broomcorn millet.</title>
        <authorList>
            <person name="Zou C."/>
            <person name="Miki D."/>
            <person name="Li D."/>
            <person name="Tang Q."/>
            <person name="Xiao L."/>
            <person name="Rajput S."/>
            <person name="Deng P."/>
            <person name="Jia W."/>
            <person name="Huang R."/>
            <person name="Zhang M."/>
            <person name="Sun Y."/>
            <person name="Hu J."/>
            <person name="Fu X."/>
            <person name="Schnable P.S."/>
            <person name="Li F."/>
            <person name="Zhang H."/>
            <person name="Feng B."/>
            <person name="Zhu X."/>
            <person name="Liu R."/>
            <person name="Schnable J.C."/>
            <person name="Zhu J.-K."/>
            <person name="Zhang H."/>
        </authorList>
    </citation>
    <scope>NUCLEOTIDE SEQUENCE [LARGE SCALE GENOMIC DNA]</scope>
</reference>
<evidence type="ECO:0000256" key="1">
    <source>
        <dbReference type="SAM" id="MobiDB-lite"/>
    </source>
</evidence>
<gene>
    <name evidence="2" type="ORF">C2845_PM03G09120</name>
</gene>
<dbReference type="Proteomes" id="UP000275267">
    <property type="component" value="Unassembled WGS sequence"/>
</dbReference>
<comment type="caution">
    <text evidence="2">The sequence shown here is derived from an EMBL/GenBank/DDBJ whole genome shotgun (WGS) entry which is preliminary data.</text>
</comment>
<protein>
    <submittedName>
        <fullName evidence="2">Uncharacterized protein</fullName>
    </submittedName>
</protein>
<organism evidence="2 3">
    <name type="scientific">Panicum miliaceum</name>
    <name type="common">Proso millet</name>
    <name type="synonym">Broomcorn millet</name>
    <dbReference type="NCBI Taxonomy" id="4540"/>
    <lineage>
        <taxon>Eukaryota</taxon>
        <taxon>Viridiplantae</taxon>
        <taxon>Streptophyta</taxon>
        <taxon>Embryophyta</taxon>
        <taxon>Tracheophyta</taxon>
        <taxon>Spermatophyta</taxon>
        <taxon>Magnoliopsida</taxon>
        <taxon>Liliopsida</taxon>
        <taxon>Poales</taxon>
        <taxon>Poaceae</taxon>
        <taxon>PACMAD clade</taxon>
        <taxon>Panicoideae</taxon>
        <taxon>Panicodae</taxon>
        <taxon>Paniceae</taxon>
        <taxon>Panicinae</taxon>
        <taxon>Panicum</taxon>
        <taxon>Panicum sect. Panicum</taxon>
    </lineage>
</organism>
<proteinExistence type="predicted"/>
<accession>A0A3L6TAU7</accession>
<feature type="compositionally biased region" description="Low complexity" evidence="1">
    <location>
        <begin position="89"/>
        <end position="100"/>
    </location>
</feature>
<sequence>MVVTVSSLVLHDVVACDADDRVRPSVPSSSLLLTRSEKCGGRLGSGSEAPPSLLAASIAVTSAMVGRSVALSWTHSSATLTHRMMLATSPHSPSVGSISSNARPSLHSCHACSED</sequence>